<reference evidence="3" key="1">
    <citation type="submission" date="2009-07" db="EMBL/GenBank/DDBJ databases">
        <title>Complete genome sequence of Zobellia galactanivorans Dsij.</title>
        <authorList>
            <consortium name="Genoscope - CEA"/>
        </authorList>
    </citation>
    <scope>NUCLEOTIDE SEQUENCE [LARGE SCALE GENOMIC DNA]</scope>
    <source>
        <strain evidence="3">DSM 12802 / CCUG 47099 / CIP 106680 / NCIMB 13871 / Dsij</strain>
    </source>
</reference>
<dbReference type="KEGG" id="zga:ZOBELLIA_216"/>
<dbReference type="EMBL" id="FP476056">
    <property type="protein sequence ID" value="CAZ94289.1"/>
    <property type="molecule type" value="Genomic_DNA"/>
</dbReference>
<gene>
    <name evidence="2" type="ordered locus">zobellia_216</name>
</gene>
<reference evidence="2 3" key="2">
    <citation type="journal article" date="2012" name="Environ. Microbiol.">
        <title>Characterization of the first alginolytic operons in a marine bacterium: from their emergence in marine Flavobacteriia to their independent transfers to marine Proteobacteria and human gut Bacteroides.</title>
        <authorList>
            <person name="Thomas F."/>
            <person name="Barbeyron T."/>
            <person name="Tonon T."/>
            <person name="Genicot S."/>
            <person name="Czjzek M."/>
            <person name="Michel G."/>
        </authorList>
    </citation>
    <scope>NUCLEOTIDE SEQUENCE [LARGE SCALE GENOMIC DNA]</scope>
    <source>
        <strain evidence="3">DSM 12802 / CCUG 47099 / CIP 106680 / NCIMB 13871 / Dsij</strain>
    </source>
</reference>
<sequence>MDMDSRKKNSLYKYQLHKHNHFPSLNSKTIQLKLFGAGSQVIVPPNFLKNSPHSLRLRNGMLHLKLQRPEKAHNYYGAPTPREAYRRAMDFHIRLPDRLNRHLNSVRFQNGIVKIQPTPGQKENPNIPSSEASSISNNMTIN</sequence>
<organism evidence="2 3">
    <name type="scientific">Zobellia galactanivorans (strain DSM 12802 / CCUG 47099 / CIP 106680 / NCIMB 13871 / Dsij)</name>
    <dbReference type="NCBI Taxonomy" id="63186"/>
    <lineage>
        <taxon>Bacteria</taxon>
        <taxon>Pseudomonadati</taxon>
        <taxon>Bacteroidota</taxon>
        <taxon>Flavobacteriia</taxon>
        <taxon>Flavobacteriales</taxon>
        <taxon>Flavobacteriaceae</taxon>
        <taxon>Zobellia</taxon>
    </lineage>
</organism>
<evidence type="ECO:0000313" key="3">
    <source>
        <dbReference type="Proteomes" id="UP000008898"/>
    </source>
</evidence>
<name>G0L901_ZOBGA</name>
<proteinExistence type="predicted"/>
<dbReference type="STRING" id="63186.ZOBELLIA_216"/>
<dbReference type="AlphaFoldDB" id="G0L901"/>
<accession>G0L901</accession>
<keyword evidence="3" id="KW-1185">Reference proteome</keyword>
<dbReference type="HOGENOM" id="CLU_1815102_0_0_10"/>
<dbReference type="Proteomes" id="UP000008898">
    <property type="component" value="Chromosome"/>
</dbReference>
<feature type="compositionally biased region" description="Polar residues" evidence="1">
    <location>
        <begin position="118"/>
        <end position="142"/>
    </location>
</feature>
<protein>
    <submittedName>
        <fullName evidence="2">Uncharacterized protein</fullName>
    </submittedName>
</protein>
<evidence type="ECO:0000313" key="2">
    <source>
        <dbReference type="EMBL" id="CAZ94289.1"/>
    </source>
</evidence>
<feature type="region of interest" description="Disordered" evidence="1">
    <location>
        <begin position="116"/>
        <end position="142"/>
    </location>
</feature>
<evidence type="ECO:0000256" key="1">
    <source>
        <dbReference type="SAM" id="MobiDB-lite"/>
    </source>
</evidence>